<dbReference type="RefSeq" id="WP_185732683.1">
    <property type="nucleotide sequence ID" value="NZ_BHYK01000011.1"/>
</dbReference>
<name>A0A401UM38_9CLOT</name>
<proteinExistence type="predicted"/>
<feature type="region of interest" description="Disordered" evidence="1">
    <location>
        <begin position="274"/>
        <end position="311"/>
    </location>
</feature>
<evidence type="ECO:0000313" key="3">
    <source>
        <dbReference type="Proteomes" id="UP000287872"/>
    </source>
</evidence>
<gene>
    <name evidence="2" type="ORF">Ctaglu_22230</name>
</gene>
<evidence type="ECO:0000256" key="1">
    <source>
        <dbReference type="SAM" id="MobiDB-lite"/>
    </source>
</evidence>
<evidence type="ECO:0000313" key="2">
    <source>
        <dbReference type="EMBL" id="GCD10600.1"/>
    </source>
</evidence>
<dbReference type="Proteomes" id="UP000287872">
    <property type="component" value="Unassembled WGS sequence"/>
</dbReference>
<accession>A0A401UM38</accession>
<keyword evidence="3" id="KW-1185">Reference proteome</keyword>
<comment type="caution">
    <text evidence="2">The sequence shown here is derived from an EMBL/GenBank/DDBJ whole genome shotgun (WGS) entry which is preliminary data.</text>
</comment>
<dbReference type="AlphaFoldDB" id="A0A401UM38"/>
<reference evidence="2 3" key="1">
    <citation type="submission" date="2018-11" db="EMBL/GenBank/DDBJ databases">
        <title>Genome sequencing and assembly of Clostridium tagluense strain A121.</title>
        <authorList>
            <person name="Murakami T."/>
            <person name="Segawa T."/>
            <person name="Shcherbakova V.A."/>
            <person name="Mori H."/>
            <person name="Yoshimura Y."/>
        </authorList>
    </citation>
    <scope>NUCLEOTIDE SEQUENCE [LARGE SCALE GENOMIC DNA]</scope>
    <source>
        <strain evidence="2 3">A121</strain>
    </source>
</reference>
<organism evidence="2 3">
    <name type="scientific">Clostridium tagluense</name>
    <dbReference type="NCBI Taxonomy" id="360422"/>
    <lineage>
        <taxon>Bacteria</taxon>
        <taxon>Bacillati</taxon>
        <taxon>Bacillota</taxon>
        <taxon>Clostridia</taxon>
        <taxon>Eubacteriales</taxon>
        <taxon>Clostridiaceae</taxon>
        <taxon>Clostridium</taxon>
    </lineage>
</organism>
<dbReference type="EMBL" id="BHYK01000011">
    <property type="protein sequence ID" value="GCD10600.1"/>
    <property type="molecule type" value="Genomic_DNA"/>
</dbReference>
<sequence>MYPQNIDKFIEKLNKLENNIYVLEEEVTIANGVYEGELEHDNVSLPSISVYTGSKLTGNKIENFILSTPSKTPWKKEIKIFSNMDKVYITYQTQGDTVEAEDINKLQESVVNTQTEAISYKSNNNLEVGNLKVRATNLENNKSEKTYVDTELNKRYLKEQVFTREEVLQKIKDVIGVAPDALDTLQEIAKSLNNDADFAGTITKQLTTKVDKAVGKQLSTEDYSTLEKQKLAGIEQGANKYIHPVSHSADIIVDNENRRFVKDADKNNWNTVAEKSDKSHKHNLNDLSEKSYNSLSDKPTVLPASGGNSDTVGGKTFNWNGKEGQPPWLWGGNDSTNMYVYNPNNFNVNSAKNSDTVGGKYSSDFMPKGPITWNNLKGV</sequence>
<protein>
    <submittedName>
        <fullName evidence="2">Uncharacterized protein</fullName>
    </submittedName>
</protein>